<reference evidence="4" key="2">
    <citation type="submission" date="2021-09" db="EMBL/GenBank/DDBJ databases">
        <authorList>
            <person name="Jia N."/>
            <person name="Wang J."/>
            <person name="Shi W."/>
            <person name="Du L."/>
            <person name="Sun Y."/>
            <person name="Zhan W."/>
            <person name="Jiang J."/>
            <person name="Wang Q."/>
            <person name="Zhang B."/>
            <person name="Ji P."/>
            <person name="Sakyi L.B."/>
            <person name="Cui X."/>
            <person name="Yuan T."/>
            <person name="Jiang B."/>
            <person name="Yang W."/>
            <person name="Lam T.T.-Y."/>
            <person name="Chang Q."/>
            <person name="Ding S."/>
            <person name="Wang X."/>
            <person name="Zhu J."/>
            <person name="Ruan X."/>
            <person name="Zhao L."/>
            <person name="Wei J."/>
            <person name="Que T."/>
            <person name="Du C."/>
            <person name="Cheng J."/>
            <person name="Dai P."/>
            <person name="Han X."/>
            <person name="Huang E."/>
            <person name="Gao Y."/>
            <person name="Liu J."/>
            <person name="Shao H."/>
            <person name="Ye R."/>
            <person name="Li L."/>
            <person name="Wei W."/>
            <person name="Wang X."/>
            <person name="Wang C."/>
            <person name="Huo Q."/>
            <person name="Li W."/>
            <person name="Guo W."/>
            <person name="Chen H."/>
            <person name="Chen S."/>
            <person name="Zhou L."/>
            <person name="Zhou L."/>
            <person name="Ni X."/>
            <person name="Tian J."/>
            <person name="Zhou Y."/>
            <person name="Sheng Y."/>
            <person name="Liu T."/>
            <person name="Pan Y."/>
            <person name="Xia L."/>
            <person name="Li J."/>
            <person name="Zhao F."/>
            <person name="Cao W."/>
        </authorList>
    </citation>
    <scope>NUCLEOTIDE SEQUENCE</scope>
    <source>
        <strain evidence="4">Rsan-2018</strain>
        <tissue evidence="4">Larvae</tissue>
    </source>
</reference>
<evidence type="ECO:0000313" key="4">
    <source>
        <dbReference type="EMBL" id="KAH7956354.1"/>
    </source>
</evidence>
<comment type="caution">
    <text evidence="4">The sequence shown here is derived from an EMBL/GenBank/DDBJ whole genome shotgun (WGS) entry which is preliminary data.</text>
</comment>
<keyword evidence="2" id="KW-0732">Signal</keyword>
<sequence length="84" mass="9105">MYQSNKTYRQPFDCDCQLNWLRLLLKGPSNIEASKPREVRCASPEEHAGAALVEVPGMQCASPASLLLKTALVALALLEAAFAS</sequence>
<dbReference type="Gene3D" id="3.80.10.10">
    <property type="entry name" value="Ribonuclease Inhibitor"/>
    <property type="match status" value="1"/>
</dbReference>
<protein>
    <recommendedName>
        <fullName evidence="3">LRRCT domain-containing protein</fullName>
    </recommendedName>
</protein>
<accession>A0A9D4PWB6</accession>
<evidence type="ECO:0000313" key="5">
    <source>
        <dbReference type="Proteomes" id="UP000821837"/>
    </source>
</evidence>
<dbReference type="Proteomes" id="UP000821837">
    <property type="component" value="Unassembled WGS sequence"/>
</dbReference>
<evidence type="ECO:0000256" key="2">
    <source>
        <dbReference type="ARBA" id="ARBA00022729"/>
    </source>
</evidence>
<keyword evidence="1" id="KW-0433">Leucine-rich repeat</keyword>
<proteinExistence type="predicted"/>
<dbReference type="EMBL" id="JABSTV010001250">
    <property type="protein sequence ID" value="KAH7956354.1"/>
    <property type="molecule type" value="Genomic_DNA"/>
</dbReference>
<gene>
    <name evidence="4" type="ORF">HPB52_008481</name>
</gene>
<evidence type="ECO:0000259" key="3">
    <source>
        <dbReference type="SMART" id="SM00082"/>
    </source>
</evidence>
<organism evidence="4 5">
    <name type="scientific">Rhipicephalus sanguineus</name>
    <name type="common">Brown dog tick</name>
    <name type="synonym">Ixodes sanguineus</name>
    <dbReference type="NCBI Taxonomy" id="34632"/>
    <lineage>
        <taxon>Eukaryota</taxon>
        <taxon>Metazoa</taxon>
        <taxon>Ecdysozoa</taxon>
        <taxon>Arthropoda</taxon>
        <taxon>Chelicerata</taxon>
        <taxon>Arachnida</taxon>
        <taxon>Acari</taxon>
        <taxon>Parasitiformes</taxon>
        <taxon>Ixodida</taxon>
        <taxon>Ixodoidea</taxon>
        <taxon>Ixodidae</taxon>
        <taxon>Rhipicephalinae</taxon>
        <taxon>Rhipicephalus</taxon>
        <taxon>Rhipicephalus</taxon>
    </lineage>
</organism>
<dbReference type="InterPro" id="IPR032675">
    <property type="entry name" value="LRR_dom_sf"/>
</dbReference>
<dbReference type="SMART" id="SM00082">
    <property type="entry name" value="LRRCT"/>
    <property type="match status" value="1"/>
</dbReference>
<feature type="domain" description="LRRCT" evidence="3">
    <location>
        <begin position="10"/>
        <end position="61"/>
    </location>
</feature>
<name>A0A9D4PWB6_RHISA</name>
<reference evidence="4" key="1">
    <citation type="journal article" date="2020" name="Cell">
        <title>Large-Scale Comparative Analyses of Tick Genomes Elucidate Their Genetic Diversity and Vector Capacities.</title>
        <authorList>
            <consortium name="Tick Genome and Microbiome Consortium (TIGMIC)"/>
            <person name="Jia N."/>
            <person name="Wang J."/>
            <person name="Shi W."/>
            <person name="Du L."/>
            <person name="Sun Y."/>
            <person name="Zhan W."/>
            <person name="Jiang J.F."/>
            <person name="Wang Q."/>
            <person name="Zhang B."/>
            <person name="Ji P."/>
            <person name="Bell-Sakyi L."/>
            <person name="Cui X.M."/>
            <person name="Yuan T.T."/>
            <person name="Jiang B.G."/>
            <person name="Yang W.F."/>
            <person name="Lam T.T."/>
            <person name="Chang Q.C."/>
            <person name="Ding S.J."/>
            <person name="Wang X.J."/>
            <person name="Zhu J.G."/>
            <person name="Ruan X.D."/>
            <person name="Zhao L."/>
            <person name="Wei J.T."/>
            <person name="Ye R.Z."/>
            <person name="Que T.C."/>
            <person name="Du C.H."/>
            <person name="Zhou Y.H."/>
            <person name="Cheng J.X."/>
            <person name="Dai P.F."/>
            <person name="Guo W.B."/>
            <person name="Han X.H."/>
            <person name="Huang E.J."/>
            <person name="Li L.F."/>
            <person name="Wei W."/>
            <person name="Gao Y.C."/>
            <person name="Liu J.Z."/>
            <person name="Shao H.Z."/>
            <person name="Wang X."/>
            <person name="Wang C.C."/>
            <person name="Yang T.C."/>
            <person name="Huo Q.B."/>
            <person name="Li W."/>
            <person name="Chen H.Y."/>
            <person name="Chen S.E."/>
            <person name="Zhou L.G."/>
            <person name="Ni X.B."/>
            <person name="Tian J.H."/>
            <person name="Sheng Y."/>
            <person name="Liu T."/>
            <person name="Pan Y.S."/>
            <person name="Xia L.Y."/>
            <person name="Li J."/>
            <person name="Zhao F."/>
            <person name="Cao W.C."/>
        </authorList>
    </citation>
    <scope>NUCLEOTIDE SEQUENCE</scope>
    <source>
        <strain evidence="4">Rsan-2018</strain>
    </source>
</reference>
<dbReference type="InterPro" id="IPR000483">
    <property type="entry name" value="Cys-rich_flank_reg_C"/>
</dbReference>
<dbReference type="VEuPathDB" id="VectorBase:RSAN_041930"/>
<dbReference type="AlphaFoldDB" id="A0A9D4PWB6"/>
<evidence type="ECO:0000256" key="1">
    <source>
        <dbReference type="ARBA" id="ARBA00022614"/>
    </source>
</evidence>
<keyword evidence="5" id="KW-1185">Reference proteome</keyword>